<gene>
    <name evidence="2" type="ORF">A9O67_02885</name>
    <name evidence="3" type="ORF">Tfont_01884</name>
</gene>
<evidence type="ECO:0000313" key="3">
    <source>
        <dbReference type="EMBL" id="TSE36554.1"/>
    </source>
</evidence>
<dbReference type="Pfam" id="PF13801">
    <property type="entry name" value="Metal_resist"/>
    <property type="match status" value="1"/>
</dbReference>
<sequence>MSATVAFSTRWRPLLLGVALAVSAAATPLVWAHAARAGHGPMGAPMAGGMGPVLAGPLADDPARLDRWLDRMAQHLQLQPAQRDDIRRIAQAAAQDLRPLRDEARALHEERRRLWAQPTLDEAAIEALRQRALALHERLSARMQQAMLEAARVLTPEQRQRLAQGMDRRGAHRHGGQWAPRGGENG</sequence>
<feature type="region of interest" description="Disordered" evidence="1">
    <location>
        <begin position="159"/>
        <end position="186"/>
    </location>
</feature>
<dbReference type="Proteomes" id="UP000316388">
    <property type="component" value="Unassembled WGS sequence"/>
</dbReference>
<reference evidence="3 5" key="2">
    <citation type="submission" date="2019-07" db="EMBL/GenBank/DDBJ databases">
        <title>Tepidimonas fonticaldi AT-A2 draft genome.</title>
        <authorList>
            <person name="Da Costa M.S."/>
            <person name="Froufe H.J.C."/>
            <person name="Egas C."/>
            <person name="Albuquerque L."/>
        </authorList>
    </citation>
    <scope>NUCLEOTIDE SEQUENCE [LARGE SCALE GENOMIC DNA]</scope>
    <source>
        <strain evidence="3 5">AT-A2</strain>
    </source>
</reference>
<dbReference type="RefSeq" id="WP_068607979.1">
    <property type="nucleotide sequence ID" value="NZ_LZDH01000045.1"/>
</dbReference>
<dbReference type="InterPro" id="IPR025961">
    <property type="entry name" value="Metal_resist"/>
</dbReference>
<dbReference type="Gene3D" id="1.20.120.1490">
    <property type="match status" value="1"/>
</dbReference>
<protein>
    <submittedName>
        <fullName evidence="3">Heavy-metal resistance</fullName>
    </submittedName>
</protein>
<reference evidence="2 4" key="1">
    <citation type="submission" date="2016-06" db="EMBL/GenBank/DDBJ databases">
        <title>Genome sequence of Tepidimonas fonticaldi PL17.</title>
        <authorList>
            <person name="Pinnaka A.K."/>
        </authorList>
    </citation>
    <scope>NUCLEOTIDE SEQUENCE [LARGE SCALE GENOMIC DNA]</scope>
    <source>
        <strain evidence="2 4">PL17</strain>
    </source>
</reference>
<comment type="caution">
    <text evidence="2">The sequence shown here is derived from an EMBL/GenBank/DDBJ whole genome shotgun (WGS) entry which is preliminary data.</text>
</comment>
<dbReference type="CDD" id="cd09916">
    <property type="entry name" value="CpxP_like"/>
    <property type="match status" value="1"/>
</dbReference>
<evidence type="ECO:0000313" key="2">
    <source>
        <dbReference type="EMBL" id="OBS31147.1"/>
    </source>
</evidence>
<name>A0A1A6DW38_9BURK</name>
<dbReference type="EMBL" id="VJOO01000018">
    <property type="protein sequence ID" value="TSE36554.1"/>
    <property type="molecule type" value="Genomic_DNA"/>
</dbReference>
<organism evidence="2 4">
    <name type="scientific">Tepidimonas fonticaldi</name>
    <dbReference type="NCBI Taxonomy" id="1101373"/>
    <lineage>
        <taxon>Bacteria</taxon>
        <taxon>Pseudomonadati</taxon>
        <taxon>Pseudomonadota</taxon>
        <taxon>Betaproteobacteria</taxon>
        <taxon>Burkholderiales</taxon>
        <taxon>Tepidimonas</taxon>
    </lineage>
</organism>
<proteinExistence type="predicted"/>
<dbReference type="EMBL" id="LZDH01000045">
    <property type="protein sequence ID" value="OBS31147.1"/>
    <property type="molecule type" value="Genomic_DNA"/>
</dbReference>
<evidence type="ECO:0000256" key="1">
    <source>
        <dbReference type="SAM" id="MobiDB-lite"/>
    </source>
</evidence>
<dbReference type="GO" id="GO:0042597">
    <property type="term" value="C:periplasmic space"/>
    <property type="evidence" value="ECO:0007669"/>
    <property type="project" value="InterPro"/>
</dbReference>
<dbReference type="InterPro" id="IPR012899">
    <property type="entry name" value="LTXXQ"/>
</dbReference>
<dbReference type="AlphaFoldDB" id="A0A1A6DW38"/>
<evidence type="ECO:0000313" key="4">
    <source>
        <dbReference type="Proteomes" id="UP000091969"/>
    </source>
</evidence>
<accession>A0A1A6DW38</accession>
<evidence type="ECO:0000313" key="5">
    <source>
        <dbReference type="Proteomes" id="UP000316388"/>
    </source>
</evidence>
<dbReference type="Proteomes" id="UP000091969">
    <property type="component" value="Unassembled WGS sequence"/>
</dbReference>
<keyword evidence="4" id="KW-1185">Reference proteome</keyword>
<dbReference type="STRING" id="1101373.A9O67_02885"/>